<evidence type="ECO:0000313" key="2">
    <source>
        <dbReference type="EMBL" id="JAD19065.1"/>
    </source>
</evidence>
<organism evidence="2">
    <name type="scientific">Arundo donax</name>
    <name type="common">Giant reed</name>
    <name type="synonym">Donax arundinaceus</name>
    <dbReference type="NCBI Taxonomy" id="35708"/>
    <lineage>
        <taxon>Eukaryota</taxon>
        <taxon>Viridiplantae</taxon>
        <taxon>Streptophyta</taxon>
        <taxon>Embryophyta</taxon>
        <taxon>Tracheophyta</taxon>
        <taxon>Spermatophyta</taxon>
        <taxon>Magnoliopsida</taxon>
        <taxon>Liliopsida</taxon>
        <taxon>Poales</taxon>
        <taxon>Poaceae</taxon>
        <taxon>PACMAD clade</taxon>
        <taxon>Arundinoideae</taxon>
        <taxon>Arundineae</taxon>
        <taxon>Arundo</taxon>
    </lineage>
</organism>
<dbReference type="AlphaFoldDB" id="A0A0A8Y1Q6"/>
<protein>
    <submittedName>
        <fullName evidence="2">Uncharacterized protein</fullName>
    </submittedName>
</protein>
<reference evidence="2" key="2">
    <citation type="journal article" date="2015" name="Data Brief">
        <title>Shoot transcriptome of the giant reed, Arundo donax.</title>
        <authorList>
            <person name="Barrero R.A."/>
            <person name="Guerrero F.D."/>
            <person name="Moolhuijzen P."/>
            <person name="Goolsby J.A."/>
            <person name="Tidwell J."/>
            <person name="Bellgard S.E."/>
            <person name="Bellgard M.I."/>
        </authorList>
    </citation>
    <scope>NUCLEOTIDE SEQUENCE</scope>
    <source>
        <tissue evidence="2">Shoot tissue taken approximately 20 cm above the soil surface</tissue>
    </source>
</reference>
<proteinExistence type="predicted"/>
<reference evidence="2" key="1">
    <citation type="submission" date="2014-09" db="EMBL/GenBank/DDBJ databases">
        <authorList>
            <person name="Magalhaes I.L.F."/>
            <person name="Oliveira U."/>
            <person name="Santos F.R."/>
            <person name="Vidigal T.H.D.A."/>
            <person name="Brescovit A.D."/>
            <person name="Santos A.J."/>
        </authorList>
    </citation>
    <scope>NUCLEOTIDE SEQUENCE</scope>
    <source>
        <tissue evidence="2">Shoot tissue taken approximately 20 cm above the soil surface</tissue>
    </source>
</reference>
<evidence type="ECO:0000256" key="1">
    <source>
        <dbReference type="SAM" id="MobiDB-lite"/>
    </source>
</evidence>
<sequence>MPSVDQSSSISEEKQKRGSFPKNN</sequence>
<dbReference type="EMBL" id="GBRH01278830">
    <property type="protein sequence ID" value="JAD19065.1"/>
    <property type="molecule type" value="Transcribed_RNA"/>
</dbReference>
<feature type="compositionally biased region" description="Polar residues" evidence="1">
    <location>
        <begin position="1"/>
        <end position="10"/>
    </location>
</feature>
<name>A0A0A8Y1Q6_ARUDO</name>
<accession>A0A0A8Y1Q6</accession>
<feature type="region of interest" description="Disordered" evidence="1">
    <location>
        <begin position="1"/>
        <end position="24"/>
    </location>
</feature>